<proteinExistence type="predicted"/>
<dbReference type="Pfam" id="PF18144">
    <property type="entry name" value="SMODS"/>
    <property type="match status" value="1"/>
</dbReference>
<dbReference type="RefSeq" id="WP_342848486.1">
    <property type="nucleotide sequence ID" value="NZ_JBBMQO010000005.1"/>
</dbReference>
<protein>
    <submittedName>
        <fullName evidence="2">Nucleotidyltransferase</fullName>
    </submittedName>
</protein>
<gene>
    <name evidence="2" type="ORF">WNY59_09595</name>
</gene>
<name>A0ABU9T6T8_9HYPH</name>
<keyword evidence="1" id="KW-0051">Antiviral defense</keyword>
<dbReference type="CDD" id="cd05400">
    <property type="entry name" value="NT_2-5OAS_ClassI-CCAase"/>
    <property type="match status" value="1"/>
</dbReference>
<organism evidence="2 3">
    <name type="scientific">Ahrensia kielensis</name>
    <dbReference type="NCBI Taxonomy" id="76980"/>
    <lineage>
        <taxon>Bacteria</taxon>
        <taxon>Pseudomonadati</taxon>
        <taxon>Pseudomonadota</taxon>
        <taxon>Alphaproteobacteria</taxon>
        <taxon>Hyphomicrobiales</taxon>
        <taxon>Ahrensiaceae</taxon>
        <taxon>Ahrensia</taxon>
    </lineage>
</organism>
<evidence type="ECO:0000313" key="3">
    <source>
        <dbReference type="Proteomes" id="UP001477870"/>
    </source>
</evidence>
<reference evidence="2 3" key="1">
    <citation type="submission" date="2024-03" db="EMBL/GenBank/DDBJ databases">
        <title>Community enrichment and isolation of bacterial strains for fucoidan degradation.</title>
        <authorList>
            <person name="Sichert A."/>
        </authorList>
    </citation>
    <scope>NUCLEOTIDE SEQUENCE [LARGE SCALE GENOMIC DNA]</scope>
    <source>
        <strain evidence="2 3">AS62</strain>
    </source>
</reference>
<evidence type="ECO:0000313" key="2">
    <source>
        <dbReference type="EMBL" id="MEM5501842.1"/>
    </source>
</evidence>
<comment type="caution">
    <text evidence="2">The sequence shown here is derived from an EMBL/GenBank/DDBJ whole genome shotgun (WGS) entry which is preliminary data.</text>
</comment>
<evidence type="ECO:0000256" key="1">
    <source>
        <dbReference type="ARBA" id="ARBA00023118"/>
    </source>
</evidence>
<dbReference type="Proteomes" id="UP001477870">
    <property type="component" value="Unassembled WGS sequence"/>
</dbReference>
<accession>A0ABU9T6T8</accession>
<sequence>MPPTMNLDDLLLDVATSIEPSDADRKIIDKRYRELKTHLERPNSALSEFLKNDKSRIYPQGSISISATILSGEKDDRFDVDAMVEFDVPPNWSNRKPLDVLFEALQGFPGAQKIVRNTRCVTIHFAFMHMDVTIMDPESEPRTERVGEIFHSPDTGESDRIPANPYGFAYWFRKSVHFQEGVGSFAERVANRRIENSIDRLELSSPRAADQDDLPATIPPRFDAQQVVALKLIKRAFIVAYRNRGIKRPPSIYVTKKASDCGFEPLGLTSQVQRLAICLRDEMDKAIELVNGPDERNPTHIPDRINDRWPKHQMDRQTLRTVADEVTNCLEKAKSMSFTEVAKILSELFGENISGQAVEKHLQRREGSNASTSVVKGVGTVIPSAILTAPGLAKETRIVPDHHFHCENSNENEKDH</sequence>
<keyword evidence="3" id="KW-1185">Reference proteome</keyword>
<dbReference type="InterPro" id="IPR006116">
    <property type="entry name" value="NT_2-5OAS_ClassI-CCAase"/>
</dbReference>
<dbReference type="EMBL" id="JBBMQO010000005">
    <property type="protein sequence ID" value="MEM5501842.1"/>
    <property type="molecule type" value="Genomic_DNA"/>
</dbReference>